<dbReference type="EMBL" id="JAJTJA010000013">
    <property type="protein sequence ID" value="KAH8690685.1"/>
    <property type="molecule type" value="Genomic_DNA"/>
</dbReference>
<dbReference type="InterPro" id="IPR001138">
    <property type="entry name" value="Zn2Cys6_DnaBD"/>
</dbReference>
<dbReference type="Gene3D" id="4.10.240.10">
    <property type="entry name" value="Zn(2)-C6 fungal-type DNA-binding domain"/>
    <property type="match status" value="1"/>
</dbReference>
<protein>
    <submittedName>
        <fullName evidence="9">Fungal-specific transcription factor domain-containing protein</fullName>
    </submittedName>
</protein>
<dbReference type="CDD" id="cd12148">
    <property type="entry name" value="fungal_TF_MHR"/>
    <property type="match status" value="1"/>
</dbReference>
<keyword evidence="2" id="KW-0479">Metal-binding</keyword>
<name>A0AAD4PVT8_9EURO</name>
<evidence type="ECO:0000256" key="3">
    <source>
        <dbReference type="ARBA" id="ARBA00023015"/>
    </source>
</evidence>
<gene>
    <name evidence="9" type="ORF">BGW36DRAFT_420172</name>
</gene>
<keyword evidence="5" id="KW-0804">Transcription</keyword>
<evidence type="ECO:0000256" key="2">
    <source>
        <dbReference type="ARBA" id="ARBA00022723"/>
    </source>
</evidence>
<dbReference type="GO" id="GO:0000981">
    <property type="term" value="F:DNA-binding transcription factor activity, RNA polymerase II-specific"/>
    <property type="evidence" value="ECO:0007669"/>
    <property type="project" value="InterPro"/>
</dbReference>
<dbReference type="AlphaFoldDB" id="A0AAD4PVT8"/>
<keyword evidence="10" id="KW-1185">Reference proteome</keyword>
<dbReference type="GeneID" id="70249777"/>
<dbReference type="SMART" id="SM00066">
    <property type="entry name" value="GAL4"/>
    <property type="match status" value="1"/>
</dbReference>
<dbReference type="InterPro" id="IPR036864">
    <property type="entry name" value="Zn2-C6_fun-type_DNA-bd_sf"/>
</dbReference>
<dbReference type="InterPro" id="IPR007219">
    <property type="entry name" value="XnlR_reg_dom"/>
</dbReference>
<accession>A0AAD4PVT8</accession>
<evidence type="ECO:0000313" key="9">
    <source>
        <dbReference type="EMBL" id="KAH8690685.1"/>
    </source>
</evidence>
<evidence type="ECO:0000259" key="8">
    <source>
        <dbReference type="PROSITE" id="PS50048"/>
    </source>
</evidence>
<dbReference type="SMART" id="SM00906">
    <property type="entry name" value="Fungal_trans"/>
    <property type="match status" value="1"/>
</dbReference>
<keyword evidence="3" id="KW-0805">Transcription regulation</keyword>
<dbReference type="GO" id="GO:0005634">
    <property type="term" value="C:nucleus"/>
    <property type="evidence" value="ECO:0007669"/>
    <property type="project" value="UniProtKB-SubCell"/>
</dbReference>
<evidence type="ECO:0000256" key="4">
    <source>
        <dbReference type="ARBA" id="ARBA00023125"/>
    </source>
</evidence>
<evidence type="ECO:0000256" key="7">
    <source>
        <dbReference type="SAM" id="MobiDB-lite"/>
    </source>
</evidence>
<comment type="caution">
    <text evidence="9">The sequence shown here is derived from an EMBL/GenBank/DDBJ whole genome shotgun (WGS) entry which is preliminary data.</text>
</comment>
<dbReference type="InterPro" id="IPR050613">
    <property type="entry name" value="Sec_Metabolite_Reg"/>
</dbReference>
<dbReference type="RefSeq" id="XP_046066881.1">
    <property type="nucleotide sequence ID" value="XM_046219490.1"/>
</dbReference>
<dbReference type="Proteomes" id="UP001201262">
    <property type="component" value="Unassembled WGS sequence"/>
</dbReference>
<evidence type="ECO:0000256" key="6">
    <source>
        <dbReference type="ARBA" id="ARBA00023242"/>
    </source>
</evidence>
<dbReference type="CDD" id="cd00067">
    <property type="entry name" value="GAL4"/>
    <property type="match status" value="1"/>
</dbReference>
<dbReference type="PROSITE" id="PS50048">
    <property type="entry name" value="ZN2_CY6_FUNGAL_2"/>
    <property type="match status" value="1"/>
</dbReference>
<dbReference type="GO" id="GO:0003677">
    <property type="term" value="F:DNA binding"/>
    <property type="evidence" value="ECO:0007669"/>
    <property type="project" value="UniProtKB-KW"/>
</dbReference>
<sequence>MEDISDAFPPPRGSALRRYNVERSCLKCHERKIRCDKRTPCASCVRLGTLCRYPGPERAKRRQQQKVVVTDISTRLTQLERAVTALAEGQIPARNDANSPKKFRSINERPENPLHQSTLRDTLPPARRPSSGPTGVTSKGLLLPDRLYINDRLLSRVLEKEQELQSAIGGPKISNTDTNNDSKSSSINVDTILFGSGQCAIDIVTLHPSQREVSQLWQAYITNVNMHIKVLHIPTVQSMLFAAIKDLKNVPYDFNALMFAIYFCATSSLDPVSVGRVLGQERHAALRRFQQGIEQCLSRASFLELPTVTSLQAFVMFLMSARVHNKGRSSWTLTSLAARLAQSIGLHRDGKNFNLPPLESELRRRLWWQIVNNDHRASEDHGISICTSYGFCDTEYPLHINDADISIHSQTLPPPRKEFCDMTSFVIITEASSAFREYLPATRPFRCSVGPSDIDKRKQLGCLLNRLERIYLPICDINIPTQRSAYYIGKVLISKMKFLDEQQSTACETNDKTIASGSTDHSLVLACKVLEVSNILLQDELLSHCHWIFLSYTQYHAVIYILWHMCVNPAVQDADYIWNLVNHYITLVESFQAIADLGPKWPFVRRLREKALSIREKSTIEETVSNESQQQNSHFPLDSEAMPIARAGVIHEDFLDYVDWDFSASSFADWSNFSLNLDKYSYES</sequence>
<dbReference type="SUPFAM" id="SSF57701">
    <property type="entry name" value="Zn2/Cys6 DNA-binding domain"/>
    <property type="match status" value="1"/>
</dbReference>
<dbReference type="PANTHER" id="PTHR31001">
    <property type="entry name" value="UNCHARACTERIZED TRANSCRIPTIONAL REGULATORY PROTEIN"/>
    <property type="match status" value="1"/>
</dbReference>
<dbReference type="GO" id="GO:0008270">
    <property type="term" value="F:zinc ion binding"/>
    <property type="evidence" value="ECO:0007669"/>
    <property type="project" value="InterPro"/>
</dbReference>
<comment type="subcellular location">
    <subcellularLocation>
        <location evidence="1">Nucleus</location>
    </subcellularLocation>
</comment>
<dbReference type="Pfam" id="PF04082">
    <property type="entry name" value="Fungal_trans"/>
    <property type="match status" value="1"/>
</dbReference>
<evidence type="ECO:0000256" key="5">
    <source>
        <dbReference type="ARBA" id="ARBA00023163"/>
    </source>
</evidence>
<reference evidence="9" key="1">
    <citation type="submission" date="2021-12" db="EMBL/GenBank/DDBJ databases">
        <title>Convergent genome expansion in fungi linked to evolution of root-endophyte symbiosis.</title>
        <authorList>
            <consortium name="DOE Joint Genome Institute"/>
            <person name="Ke Y.-H."/>
            <person name="Bonito G."/>
            <person name="Liao H.-L."/>
            <person name="Looney B."/>
            <person name="Rojas-Flechas A."/>
            <person name="Nash J."/>
            <person name="Hameed K."/>
            <person name="Schadt C."/>
            <person name="Martin F."/>
            <person name="Crous P.W."/>
            <person name="Miettinen O."/>
            <person name="Magnuson J.K."/>
            <person name="Labbe J."/>
            <person name="Jacobson D."/>
            <person name="Doktycz M.J."/>
            <person name="Veneault-Fourrey C."/>
            <person name="Kuo A."/>
            <person name="Mondo S."/>
            <person name="Calhoun S."/>
            <person name="Riley R."/>
            <person name="Ohm R."/>
            <person name="LaButti K."/>
            <person name="Andreopoulos B."/>
            <person name="Pangilinan J."/>
            <person name="Nolan M."/>
            <person name="Tritt A."/>
            <person name="Clum A."/>
            <person name="Lipzen A."/>
            <person name="Daum C."/>
            <person name="Barry K."/>
            <person name="Grigoriev I.V."/>
            <person name="Vilgalys R."/>
        </authorList>
    </citation>
    <scope>NUCLEOTIDE SEQUENCE</scope>
    <source>
        <strain evidence="9">PMI_201</strain>
    </source>
</reference>
<feature type="region of interest" description="Disordered" evidence="7">
    <location>
        <begin position="90"/>
        <end position="139"/>
    </location>
</feature>
<dbReference type="Pfam" id="PF00172">
    <property type="entry name" value="Zn_clus"/>
    <property type="match status" value="1"/>
</dbReference>
<keyword evidence="6" id="KW-0539">Nucleus</keyword>
<proteinExistence type="predicted"/>
<dbReference type="GO" id="GO:0006351">
    <property type="term" value="P:DNA-templated transcription"/>
    <property type="evidence" value="ECO:0007669"/>
    <property type="project" value="InterPro"/>
</dbReference>
<evidence type="ECO:0000256" key="1">
    <source>
        <dbReference type="ARBA" id="ARBA00004123"/>
    </source>
</evidence>
<evidence type="ECO:0000313" key="10">
    <source>
        <dbReference type="Proteomes" id="UP001201262"/>
    </source>
</evidence>
<keyword evidence="4" id="KW-0238">DNA-binding</keyword>
<dbReference type="PANTHER" id="PTHR31001:SF57">
    <property type="entry name" value="ZN(II)2CYS6 TRANSCRIPTION FACTOR (EUROFUNG)"/>
    <property type="match status" value="1"/>
</dbReference>
<feature type="domain" description="Zn(2)-C6 fungal-type" evidence="8">
    <location>
        <begin position="24"/>
        <end position="53"/>
    </location>
</feature>
<organism evidence="9 10">
    <name type="scientific">Talaromyces proteolyticus</name>
    <dbReference type="NCBI Taxonomy" id="1131652"/>
    <lineage>
        <taxon>Eukaryota</taxon>
        <taxon>Fungi</taxon>
        <taxon>Dikarya</taxon>
        <taxon>Ascomycota</taxon>
        <taxon>Pezizomycotina</taxon>
        <taxon>Eurotiomycetes</taxon>
        <taxon>Eurotiomycetidae</taxon>
        <taxon>Eurotiales</taxon>
        <taxon>Trichocomaceae</taxon>
        <taxon>Talaromyces</taxon>
        <taxon>Talaromyces sect. Bacilispori</taxon>
    </lineage>
</organism>
<dbReference type="PROSITE" id="PS00463">
    <property type="entry name" value="ZN2_CY6_FUNGAL_1"/>
    <property type="match status" value="1"/>
</dbReference>